<feature type="compositionally biased region" description="Pro residues" evidence="1">
    <location>
        <begin position="10"/>
        <end position="22"/>
    </location>
</feature>
<evidence type="ECO:0000256" key="1">
    <source>
        <dbReference type="SAM" id="MobiDB-lite"/>
    </source>
</evidence>
<evidence type="ECO:0000313" key="3">
    <source>
        <dbReference type="Proteomes" id="UP000053664"/>
    </source>
</evidence>
<feature type="compositionally biased region" description="Acidic residues" evidence="1">
    <location>
        <begin position="268"/>
        <end position="287"/>
    </location>
</feature>
<protein>
    <recommendedName>
        <fullName evidence="4">Mediator of RNA polymerase II transcription subunit 8</fullName>
    </recommendedName>
</protein>
<name>A0A061H3L3_9BASI</name>
<reference evidence="2 3" key="1">
    <citation type="journal article" date="2013" name="Plant Cell">
        <title>The transition from a phytopathogenic smut ancestor to an anamorphic biocontrol agent deciphered by comparative whole-genome analysis.</title>
        <authorList>
            <person name="Lefebvre F."/>
            <person name="Joly D.L."/>
            <person name="Labbe C."/>
            <person name="Teichmann B."/>
            <person name="Linning R."/>
            <person name="Belzile F."/>
            <person name="Bakkeren G."/>
            <person name="Belanger R.R."/>
        </authorList>
    </citation>
    <scope>NUCLEOTIDE SEQUENCE [LARGE SCALE GENOMIC DNA]</scope>
    <source>
        <strain evidence="2 3">PF-1</strain>
    </source>
</reference>
<evidence type="ECO:0000313" key="2">
    <source>
        <dbReference type="EMBL" id="EPQ26924.1"/>
    </source>
</evidence>
<dbReference type="HOGENOM" id="CLU_821657_0_0_1"/>
<feature type="region of interest" description="Disordered" evidence="1">
    <location>
        <begin position="1"/>
        <end position="23"/>
    </location>
</feature>
<evidence type="ECO:0008006" key="4">
    <source>
        <dbReference type="Google" id="ProtNLM"/>
    </source>
</evidence>
<organism evidence="2 3">
    <name type="scientific">Pseudozyma flocculosa PF-1</name>
    <dbReference type="NCBI Taxonomy" id="1277687"/>
    <lineage>
        <taxon>Eukaryota</taxon>
        <taxon>Fungi</taxon>
        <taxon>Dikarya</taxon>
        <taxon>Basidiomycota</taxon>
        <taxon>Ustilaginomycotina</taxon>
        <taxon>Ustilaginomycetes</taxon>
        <taxon>Ustilaginales</taxon>
        <taxon>Ustilaginaceae</taxon>
        <taxon>Pseudozyma</taxon>
    </lineage>
</organism>
<dbReference type="OrthoDB" id="3361461at2759"/>
<proteinExistence type="predicted"/>
<dbReference type="KEGG" id="pfp:PFL1_05559"/>
<dbReference type="Proteomes" id="UP000053664">
    <property type="component" value="Unassembled WGS sequence"/>
</dbReference>
<dbReference type="GeneID" id="19319649"/>
<sequence length="338" mass="37100">MATAKRNAVAPPPGPPTMPRVQPPIDHLQILLQRFESLISSIVTLREETQMIPGIDEWPSLLNRYSNLLSHAYSINASLLSASPHFLSSQLIAFNKVLEAEARSANLYAGVEESTSALFGGLLGGRSGAAGGVEGDDDVKATADGLPELSYRDAKNQLPSLVAHPLLPIAEENLNFLGALLRTAPEPQILEQELQLVREYDEQAAEKQRLEAEANPGVPSLSEAEQLDEDIAQHDVLALRALRMWYHIQQAPDEDGNVFNPRDRLPREEDELENEEDEDDDDGDEEMGVGGATAAGQAEDTPAERRRRLQRRKEAERNTWTADSVAAFLHGKLPATQP</sequence>
<dbReference type="Gene3D" id="1.20.58.1710">
    <property type="match status" value="1"/>
</dbReference>
<feature type="region of interest" description="Disordered" evidence="1">
    <location>
        <begin position="253"/>
        <end position="319"/>
    </location>
</feature>
<dbReference type="EMBL" id="KE361642">
    <property type="protein sequence ID" value="EPQ26924.1"/>
    <property type="molecule type" value="Genomic_DNA"/>
</dbReference>
<accession>A0A061H3L3</accession>
<dbReference type="eggNOG" id="ENOG502TF2C">
    <property type="taxonomic scope" value="Eukaryota"/>
</dbReference>
<dbReference type="AlphaFoldDB" id="A0A061H3L3"/>
<gene>
    <name evidence="2" type="ORF">PFL1_05559</name>
</gene>
<dbReference type="RefSeq" id="XP_007881286.1">
    <property type="nucleotide sequence ID" value="XM_007883095.1"/>
</dbReference>